<feature type="transmembrane region" description="Helical" evidence="6">
    <location>
        <begin position="114"/>
        <end position="138"/>
    </location>
</feature>
<dbReference type="KEGG" id="chu:CHU_3357"/>
<evidence type="ECO:0000313" key="8">
    <source>
        <dbReference type="EMBL" id="ABG60593.1"/>
    </source>
</evidence>
<protein>
    <submittedName>
        <fullName evidence="8">Membrane protein, RDD family</fullName>
    </submittedName>
</protein>
<dbReference type="Proteomes" id="UP000001822">
    <property type="component" value="Chromosome"/>
</dbReference>
<keyword evidence="4 6" id="KW-1133">Transmembrane helix</keyword>
<dbReference type="InterPro" id="IPR010432">
    <property type="entry name" value="RDD"/>
</dbReference>
<comment type="subcellular location">
    <subcellularLocation>
        <location evidence="1">Cell membrane</location>
        <topology evidence="1">Multi-pass membrane protein</topology>
    </subcellularLocation>
</comment>
<dbReference type="InterPro" id="IPR051791">
    <property type="entry name" value="Pra-immunoreactive"/>
</dbReference>
<evidence type="ECO:0000313" key="9">
    <source>
        <dbReference type="Proteomes" id="UP000001822"/>
    </source>
</evidence>
<dbReference type="GO" id="GO:0005886">
    <property type="term" value="C:plasma membrane"/>
    <property type="evidence" value="ECO:0007669"/>
    <property type="project" value="UniProtKB-SubCell"/>
</dbReference>
<evidence type="ECO:0000259" key="7">
    <source>
        <dbReference type="Pfam" id="PF06271"/>
    </source>
</evidence>
<gene>
    <name evidence="8" type="ordered locus">CHU_3357</name>
</gene>
<evidence type="ECO:0000256" key="6">
    <source>
        <dbReference type="SAM" id="Phobius"/>
    </source>
</evidence>
<keyword evidence="5 6" id="KW-0472">Membrane</keyword>
<evidence type="ECO:0000256" key="5">
    <source>
        <dbReference type="ARBA" id="ARBA00023136"/>
    </source>
</evidence>
<feature type="transmembrane region" description="Helical" evidence="6">
    <location>
        <begin position="158"/>
        <end position="176"/>
    </location>
</feature>
<keyword evidence="9" id="KW-1185">Reference proteome</keyword>
<dbReference type="AlphaFoldDB" id="A0A6N4SVP5"/>
<accession>A0A6N4SVP5</accession>
<sequence length="199" mass="23157">MYLIKINMQQEIIDVLSEEAEADNVVYATFWKRVGATLLDGLILSPVNYGLIFLSMVYYKIYVLAVLSGMVHLVYKLYMEKKYGQTLGKMVVRIKVTGDAFQPLDYAQTLKRNYYYVLSMIFSAIICMNLFSTEAFQHADTYMELMKAQQMQAPVYKYLQYAFSGVFFIDILFMLNDDRKKTVHDRWGNTVVIKKPADM</sequence>
<reference evidence="8 9" key="1">
    <citation type="journal article" date="2007" name="Appl. Environ. Microbiol.">
        <title>Genome sequence of the cellulolytic gliding bacterium Cytophaga hutchinsonii.</title>
        <authorList>
            <person name="Xie G."/>
            <person name="Bruce D.C."/>
            <person name="Challacombe J.F."/>
            <person name="Chertkov O."/>
            <person name="Detter J.C."/>
            <person name="Gilna P."/>
            <person name="Han C.S."/>
            <person name="Lucas S."/>
            <person name="Misra M."/>
            <person name="Myers G.L."/>
            <person name="Richardson P."/>
            <person name="Tapia R."/>
            <person name="Thayer N."/>
            <person name="Thompson L.S."/>
            <person name="Brettin T.S."/>
            <person name="Henrissat B."/>
            <person name="Wilson D.B."/>
            <person name="McBride M.J."/>
        </authorList>
    </citation>
    <scope>NUCLEOTIDE SEQUENCE [LARGE SCALE GENOMIC DNA]</scope>
    <source>
        <strain evidence="9">ATCC 33406 / DSM 1761 / CIP 103989 / NBRC 15051 / NCIMB 9469 / D465</strain>
    </source>
</reference>
<evidence type="ECO:0000256" key="1">
    <source>
        <dbReference type="ARBA" id="ARBA00004651"/>
    </source>
</evidence>
<dbReference type="EMBL" id="CP000383">
    <property type="protein sequence ID" value="ABG60593.1"/>
    <property type="molecule type" value="Genomic_DNA"/>
</dbReference>
<dbReference type="PANTHER" id="PTHR36115:SF4">
    <property type="entry name" value="MEMBRANE PROTEIN"/>
    <property type="match status" value="1"/>
</dbReference>
<feature type="transmembrane region" description="Helical" evidence="6">
    <location>
        <begin position="49"/>
        <end position="75"/>
    </location>
</feature>
<evidence type="ECO:0000256" key="4">
    <source>
        <dbReference type="ARBA" id="ARBA00022989"/>
    </source>
</evidence>
<keyword evidence="2" id="KW-1003">Cell membrane</keyword>
<organism evidence="8 9">
    <name type="scientific">Cytophaga hutchinsonii (strain ATCC 33406 / DSM 1761 / CIP 103989 / NBRC 15051 / NCIMB 9469 / D465)</name>
    <dbReference type="NCBI Taxonomy" id="269798"/>
    <lineage>
        <taxon>Bacteria</taxon>
        <taxon>Pseudomonadati</taxon>
        <taxon>Bacteroidota</taxon>
        <taxon>Cytophagia</taxon>
        <taxon>Cytophagales</taxon>
        <taxon>Cytophagaceae</taxon>
        <taxon>Cytophaga</taxon>
    </lineage>
</organism>
<dbReference type="PANTHER" id="PTHR36115">
    <property type="entry name" value="PROLINE-RICH ANTIGEN HOMOLOG-RELATED"/>
    <property type="match status" value="1"/>
</dbReference>
<name>A0A6N4SVP5_CYTH3</name>
<proteinExistence type="predicted"/>
<evidence type="ECO:0000256" key="3">
    <source>
        <dbReference type="ARBA" id="ARBA00022692"/>
    </source>
</evidence>
<keyword evidence="3 6" id="KW-0812">Transmembrane</keyword>
<feature type="domain" description="RDD" evidence="7">
    <location>
        <begin position="27"/>
        <end position="189"/>
    </location>
</feature>
<evidence type="ECO:0000256" key="2">
    <source>
        <dbReference type="ARBA" id="ARBA00022475"/>
    </source>
</evidence>
<dbReference type="Pfam" id="PF06271">
    <property type="entry name" value="RDD"/>
    <property type="match status" value="1"/>
</dbReference>